<dbReference type="Gene3D" id="1.50.10.20">
    <property type="match status" value="2"/>
</dbReference>
<accession>A0A5C6ALI5</accession>
<proteinExistence type="predicted"/>
<dbReference type="Proteomes" id="UP000317421">
    <property type="component" value="Unassembled WGS sequence"/>
</dbReference>
<evidence type="ECO:0008006" key="4">
    <source>
        <dbReference type="Google" id="ProtNLM"/>
    </source>
</evidence>
<name>A0A5C6ALI5_9BACT</name>
<sequence length="380" mass="40337" precursor="true">MRLQSVFVLTALLATLTNSAGAQESATASTAAASTSAKPSAGVLVDRAVGYLETTRDEKGAFSPRLGPAVTGLVATGLLRNGRSISDPLVADAVAYVAGFAQPDGGIYTPDSMYRNYETCIAMQCLKEAAEAPGAKKDYADELAAAERYLKGIQWDEEEGHGVSSTSYGGAGYGNHNRPDLSNTSFLIDALHALGRGEDDPAMQKALAFVSRTQNLETEHNTTEFAAKVNDGGFYYTPAAGGSSQAGETDNGGLRSYASMTYAGLKSMIYAGVGPDDRRVKAAYDWVKNHYSLDENPGMGTSGLYYYYHTFAKALDAIGEPTITDSDGTSHDWRGELVAKLAAEQQPTGAWVNSNDRWLESDPNLATAYALLALSYCDAD</sequence>
<reference evidence="2 3" key="1">
    <citation type="submission" date="2019-02" db="EMBL/GenBank/DDBJ databases">
        <title>Deep-cultivation of Planctomycetes and their phenomic and genomic characterization uncovers novel biology.</title>
        <authorList>
            <person name="Wiegand S."/>
            <person name="Jogler M."/>
            <person name="Boedeker C."/>
            <person name="Pinto D."/>
            <person name="Vollmers J."/>
            <person name="Rivas-Marin E."/>
            <person name="Kohn T."/>
            <person name="Peeters S.H."/>
            <person name="Heuer A."/>
            <person name="Rast P."/>
            <person name="Oberbeckmann S."/>
            <person name="Bunk B."/>
            <person name="Jeske O."/>
            <person name="Meyerdierks A."/>
            <person name="Storesund J.E."/>
            <person name="Kallscheuer N."/>
            <person name="Luecker S."/>
            <person name="Lage O.M."/>
            <person name="Pohl T."/>
            <person name="Merkel B.J."/>
            <person name="Hornburger P."/>
            <person name="Mueller R.-W."/>
            <person name="Bruemmer F."/>
            <person name="Labrenz M."/>
            <person name="Spormann A.M."/>
            <person name="Op Den Camp H."/>
            <person name="Overmann J."/>
            <person name="Amann R."/>
            <person name="Jetten M.S.M."/>
            <person name="Mascher T."/>
            <person name="Medema M.H."/>
            <person name="Devos D.P."/>
            <person name="Kaster A.-K."/>
            <person name="Ovreas L."/>
            <person name="Rohde M."/>
            <person name="Galperin M.Y."/>
            <person name="Jogler C."/>
        </authorList>
    </citation>
    <scope>NUCLEOTIDE SEQUENCE [LARGE SCALE GENOMIC DNA]</scope>
    <source>
        <strain evidence="2 3">Pla108</strain>
    </source>
</reference>
<feature type="signal peptide" evidence="1">
    <location>
        <begin position="1"/>
        <end position="22"/>
    </location>
</feature>
<evidence type="ECO:0000313" key="2">
    <source>
        <dbReference type="EMBL" id="TWU00119.1"/>
    </source>
</evidence>
<feature type="chain" id="PRO_5022673993" description="Squalene cyclase C-terminal domain-containing protein" evidence="1">
    <location>
        <begin position="23"/>
        <end position="380"/>
    </location>
</feature>
<dbReference type="EMBL" id="SJPR01000001">
    <property type="protein sequence ID" value="TWU00119.1"/>
    <property type="molecule type" value="Genomic_DNA"/>
</dbReference>
<dbReference type="SUPFAM" id="SSF48239">
    <property type="entry name" value="Terpenoid cyclases/Protein prenyltransferases"/>
    <property type="match status" value="1"/>
</dbReference>
<evidence type="ECO:0000256" key="1">
    <source>
        <dbReference type="SAM" id="SignalP"/>
    </source>
</evidence>
<dbReference type="RefSeq" id="WP_197526259.1">
    <property type="nucleotide sequence ID" value="NZ_SJPR01000001.1"/>
</dbReference>
<organism evidence="2 3">
    <name type="scientific">Botrimarina colliarenosi</name>
    <dbReference type="NCBI Taxonomy" id="2528001"/>
    <lineage>
        <taxon>Bacteria</taxon>
        <taxon>Pseudomonadati</taxon>
        <taxon>Planctomycetota</taxon>
        <taxon>Planctomycetia</taxon>
        <taxon>Pirellulales</taxon>
        <taxon>Lacipirellulaceae</taxon>
        <taxon>Botrimarina</taxon>
    </lineage>
</organism>
<keyword evidence="3" id="KW-1185">Reference proteome</keyword>
<evidence type="ECO:0000313" key="3">
    <source>
        <dbReference type="Proteomes" id="UP000317421"/>
    </source>
</evidence>
<dbReference type="InterPro" id="IPR008930">
    <property type="entry name" value="Terpenoid_cyclase/PrenylTrfase"/>
</dbReference>
<gene>
    <name evidence="2" type="ORF">Pla108_10630</name>
</gene>
<dbReference type="AlphaFoldDB" id="A0A5C6ALI5"/>
<protein>
    <recommendedName>
        <fullName evidence="4">Squalene cyclase C-terminal domain-containing protein</fullName>
    </recommendedName>
</protein>
<keyword evidence="1" id="KW-0732">Signal</keyword>
<comment type="caution">
    <text evidence="2">The sequence shown here is derived from an EMBL/GenBank/DDBJ whole genome shotgun (WGS) entry which is preliminary data.</text>
</comment>